<name>A0A6H1UCK5_9GAMM</name>
<dbReference type="KEGG" id="fes:HER31_00650"/>
<dbReference type="EMBL" id="CP051180">
    <property type="protein sequence ID" value="QIZ75542.1"/>
    <property type="molecule type" value="Genomic_DNA"/>
</dbReference>
<dbReference type="Pfam" id="PF05597">
    <property type="entry name" value="Phasin"/>
    <property type="match status" value="1"/>
</dbReference>
<proteinExistence type="predicted"/>
<gene>
    <name evidence="1" type="ORF">HER31_00650</name>
</gene>
<accession>A0A6H1UCK5</accession>
<organism evidence="1 2">
    <name type="scientific">Ferrimonas lipolytica</name>
    <dbReference type="NCBI Taxonomy" id="2724191"/>
    <lineage>
        <taxon>Bacteria</taxon>
        <taxon>Pseudomonadati</taxon>
        <taxon>Pseudomonadota</taxon>
        <taxon>Gammaproteobacteria</taxon>
        <taxon>Alteromonadales</taxon>
        <taxon>Ferrimonadaceae</taxon>
        <taxon>Ferrimonas</taxon>
    </lineage>
</organism>
<dbReference type="PANTHER" id="PTHR38664:SF1">
    <property type="entry name" value="SLR0058 PROTEIN"/>
    <property type="match status" value="1"/>
</dbReference>
<dbReference type="PANTHER" id="PTHR38664">
    <property type="entry name" value="SLR0058 PROTEIN"/>
    <property type="match status" value="1"/>
</dbReference>
<protein>
    <submittedName>
        <fullName evidence="1">Phasin family protein</fullName>
    </submittedName>
</protein>
<dbReference type="AlphaFoldDB" id="A0A6H1UCK5"/>
<sequence length="115" mass="13095">MDIRTQGQEWLEDSEQMARNIWLAGLGVYGKTLEEGRGLEGKTTELFDSLVEQGREVESRTRDTIETQVASTNRNVEKRVQDLFTKMSGVDPERIETLNSKVDKLTKMVEKMADA</sequence>
<evidence type="ECO:0000313" key="1">
    <source>
        <dbReference type="EMBL" id="QIZ75542.1"/>
    </source>
</evidence>
<dbReference type="RefSeq" id="WP_168658803.1">
    <property type="nucleotide sequence ID" value="NZ_CP051180.1"/>
</dbReference>
<dbReference type="InterPro" id="IPR008769">
    <property type="entry name" value="PhaF_PhaI"/>
</dbReference>
<dbReference type="Proteomes" id="UP000501602">
    <property type="component" value="Chromosome"/>
</dbReference>
<reference evidence="1 2" key="1">
    <citation type="submission" date="2020-04" db="EMBL/GenBank/DDBJ databases">
        <title>Ferrimonas sp. S7 isolated from sea water.</title>
        <authorList>
            <person name="Bae S.S."/>
            <person name="Baek K."/>
        </authorList>
    </citation>
    <scope>NUCLEOTIDE SEQUENCE [LARGE SCALE GENOMIC DNA]</scope>
    <source>
        <strain evidence="1 2">S7</strain>
    </source>
</reference>
<evidence type="ECO:0000313" key="2">
    <source>
        <dbReference type="Proteomes" id="UP000501602"/>
    </source>
</evidence>
<keyword evidence="2" id="KW-1185">Reference proteome</keyword>